<sequence length="104" mass="10530">MKTVALFALSAALLVSSGAFAQGLTRAEVREQLIAAEQNGSRLVTDASYPDVSPSYQNQASHRDPAATAYGGVSAGSSASASAPRMTPGQCVGPVSFCSIYSGS</sequence>
<evidence type="ECO:0000256" key="1">
    <source>
        <dbReference type="SAM" id="MobiDB-lite"/>
    </source>
</evidence>
<accession>A0A158L1R4</accession>
<evidence type="ECO:0008006" key="5">
    <source>
        <dbReference type="Google" id="ProtNLM"/>
    </source>
</evidence>
<dbReference type="EMBL" id="FCON02000255">
    <property type="protein sequence ID" value="SAL86959.1"/>
    <property type="molecule type" value="Genomic_DNA"/>
</dbReference>
<dbReference type="Proteomes" id="UP000054770">
    <property type="component" value="Unassembled WGS sequence"/>
</dbReference>
<evidence type="ECO:0000313" key="3">
    <source>
        <dbReference type="EMBL" id="SAL86959.1"/>
    </source>
</evidence>
<feature type="signal peptide" evidence="2">
    <location>
        <begin position="1"/>
        <end position="21"/>
    </location>
</feature>
<reference evidence="3" key="1">
    <citation type="submission" date="2016-01" db="EMBL/GenBank/DDBJ databases">
        <authorList>
            <person name="Peeters C."/>
        </authorList>
    </citation>
    <scope>NUCLEOTIDE SEQUENCE [LARGE SCALE GENOMIC DNA]</scope>
    <source>
        <strain evidence="3">LMG 22940</strain>
    </source>
</reference>
<feature type="chain" id="PRO_5011118182" description="Purine nucleoside phosphorylase" evidence="2">
    <location>
        <begin position="22"/>
        <end position="104"/>
    </location>
</feature>
<keyword evidence="4" id="KW-1185">Reference proteome</keyword>
<keyword evidence="2" id="KW-0732">Signal</keyword>
<dbReference type="RefSeq" id="WP_087649969.1">
    <property type="nucleotide sequence ID" value="NZ_FCON02000255.1"/>
</dbReference>
<evidence type="ECO:0000256" key="2">
    <source>
        <dbReference type="SAM" id="SignalP"/>
    </source>
</evidence>
<dbReference type="AlphaFoldDB" id="A0A158L1R4"/>
<gene>
    <name evidence="3" type="ORF">AWB68_08217</name>
</gene>
<feature type="region of interest" description="Disordered" evidence="1">
    <location>
        <begin position="45"/>
        <end position="90"/>
    </location>
</feature>
<name>A0A158L1R4_9BURK</name>
<feature type="compositionally biased region" description="Low complexity" evidence="1">
    <location>
        <begin position="66"/>
        <end position="83"/>
    </location>
</feature>
<proteinExistence type="predicted"/>
<dbReference type="OrthoDB" id="9035534at2"/>
<dbReference type="InterPro" id="IPR025421">
    <property type="entry name" value="DUF4148"/>
</dbReference>
<organism evidence="3 4">
    <name type="scientific">Caballeronia choica</name>
    <dbReference type="NCBI Taxonomy" id="326476"/>
    <lineage>
        <taxon>Bacteria</taxon>
        <taxon>Pseudomonadati</taxon>
        <taxon>Pseudomonadota</taxon>
        <taxon>Betaproteobacteria</taxon>
        <taxon>Burkholderiales</taxon>
        <taxon>Burkholderiaceae</taxon>
        <taxon>Caballeronia</taxon>
    </lineage>
</organism>
<evidence type="ECO:0000313" key="4">
    <source>
        <dbReference type="Proteomes" id="UP000054770"/>
    </source>
</evidence>
<comment type="caution">
    <text evidence="3">The sequence shown here is derived from an EMBL/GenBank/DDBJ whole genome shotgun (WGS) entry which is preliminary data.</text>
</comment>
<protein>
    <recommendedName>
        <fullName evidence="5">Purine nucleoside phosphorylase</fullName>
    </recommendedName>
</protein>
<dbReference type="Pfam" id="PF13663">
    <property type="entry name" value="DUF4148"/>
    <property type="match status" value="1"/>
</dbReference>